<keyword evidence="2" id="KW-1185">Reference proteome</keyword>
<organism evidence="1 2">
    <name type="scientific">Henosepilachna vigintioctopunctata</name>
    <dbReference type="NCBI Taxonomy" id="420089"/>
    <lineage>
        <taxon>Eukaryota</taxon>
        <taxon>Metazoa</taxon>
        <taxon>Ecdysozoa</taxon>
        <taxon>Arthropoda</taxon>
        <taxon>Hexapoda</taxon>
        <taxon>Insecta</taxon>
        <taxon>Pterygota</taxon>
        <taxon>Neoptera</taxon>
        <taxon>Endopterygota</taxon>
        <taxon>Coleoptera</taxon>
        <taxon>Polyphaga</taxon>
        <taxon>Cucujiformia</taxon>
        <taxon>Coccinelloidea</taxon>
        <taxon>Coccinellidae</taxon>
        <taxon>Epilachninae</taxon>
        <taxon>Epilachnini</taxon>
        <taxon>Henosepilachna</taxon>
    </lineage>
</organism>
<sequence>MKESDLHCLSAVKTDVNSLELDNLNGNVKMFENGDSLISCEPNSTSNEGFCSRRFSEEYLVPSDASESI</sequence>
<comment type="caution">
    <text evidence="1">The sequence shown here is derived from an EMBL/GenBank/DDBJ whole genome shotgun (WGS) entry which is preliminary data.</text>
</comment>
<reference evidence="1 2" key="1">
    <citation type="submission" date="2023-03" db="EMBL/GenBank/DDBJ databases">
        <title>Genome insight into feeding habits of ladybird beetles.</title>
        <authorList>
            <person name="Li H.-S."/>
            <person name="Huang Y.-H."/>
            <person name="Pang H."/>
        </authorList>
    </citation>
    <scope>NUCLEOTIDE SEQUENCE [LARGE SCALE GENOMIC DNA]</scope>
    <source>
        <strain evidence="1">SYSU_2023b</strain>
        <tissue evidence="1">Whole body</tissue>
    </source>
</reference>
<evidence type="ECO:0000313" key="1">
    <source>
        <dbReference type="EMBL" id="KAK9870106.1"/>
    </source>
</evidence>
<accession>A0AAW1TQQ1</accession>
<protein>
    <submittedName>
        <fullName evidence="1">Uncharacterized protein</fullName>
    </submittedName>
</protein>
<proteinExistence type="predicted"/>
<name>A0AAW1TQQ1_9CUCU</name>
<evidence type="ECO:0000313" key="2">
    <source>
        <dbReference type="Proteomes" id="UP001431783"/>
    </source>
</evidence>
<dbReference type="Proteomes" id="UP001431783">
    <property type="component" value="Unassembled WGS sequence"/>
</dbReference>
<dbReference type="EMBL" id="JARQZJ010000002">
    <property type="protein sequence ID" value="KAK9870106.1"/>
    <property type="molecule type" value="Genomic_DNA"/>
</dbReference>
<dbReference type="AlphaFoldDB" id="A0AAW1TQQ1"/>
<gene>
    <name evidence="1" type="ORF">WA026_006201</name>
</gene>